<proteinExistence type="predicted"/>
<accession>A0A158KPN9</accession>
<dbReference type="EMBL" id="FCOL02000075">
    <property type="protein sequence ID" value="SAL82391.1"/>
    <property type="molecule type" value="Genomic_DNA"/>
</dbReference>
<feature type="region of interest" description="Disordered" evidence="1">
    <location>
        <begin position="1"/>
        <end position="28"/>
    </location>
</feature>
<organism evidence="2 3">
    <name type="scientific">Caballeronia terrestris</name>
    <dbReference type="NCBI Taxonomy" id="1226301"/>
    <lineage>
        <taxon>Bacteria</taxon>
        <taxon>Pseudomonadati</taxon>
        <taxon>Pseudomonadota</taxon>
        <taxon>Betaproteobacteria</taxon>
        <taxon>Burkholderiales</taxon>
        <taxon>Burkholderiaceae</taxon>
        <taxon>Caballeronia</taxon>
    </lineage>
</organism>
<dbReference type="Proteomes" id="UP000054925">
    <property type="component" value="Unassembled WGS sequence"/>
</dbReference>
<comment type="caution">
    <text evidence="2">The sequence shown here is derived from an EMBL/GenBank/DDBJ whole genome shotgun (WGS) entry which is preliminary data.</text>
</comment>
<keyword evidence="3" id="KW-1185">Reference proteome</keyword>
<evidence type="ECO:0000256" key="1">
    <source>
        <dbReference type="SAM" id="MobiDB-lite"/>
    </source>
</evidence>
<protein>
    <submittedName>
        <fullName evidence="2">Uncharacterized protein</fullName>
    </submittedName>
</protein>
<name>A0A158KPN9_9BURK</name>
<dbReference type="AlphaFoldDB" id="A0A158KPN9"/>
<evidence type="ECO:0000313" key="3">
    <source>
        <dbReference type="Proteomes" id="UP000054925"/>
    </source>
</evidence>
<evidence type="ECO:0000313" key="2">
    <source>
        <dbReference type="EMBL" id="SAL82391.1"/>
    </source>
</evidence>
<sequence>MTSVPTDSSGAKGRIARQRNSRYLMNGHASTRRCPFHPRMQYKFARAGMTISMSVHRQCPNARLYPPPARIHRSSHSCLNDSNLSIVVTASNRIGSVFTLPSLVDPNLRINFRIRFCCSGRIKHIRVQPTMLRAKLAHECYVCGCWIASGGHFRQESGETLLPPRRLLCDYLDAFKEERDKKPCHCSVPHISDGLILPIEWYS</sequence>
<reference evidence="2" key="1">
    <citation type="submission" date="2016-01" db="EMBL/GenBank/DDBJ databases">
        <authorList>
            <person name="Peeters C."/>
        </authorList>
    </citation>
    <scope>NUCLEOTIDE SEQUENCE [LARGE SCALE GENOMIC DNA]</scope>
    <source>
        <strain evidence="2">LMG 22937</strain>
    </source>
</reference>
<gene>
    <name evidence="2" type="ORF">AWB67_06110</name>
</gene>